<protein>
    <recommendedName>
        <fullName evidence="5">Srp40 C-terminal domain-containing protein</fullName>
    </recommendedName>
</protein>
<keyword evidence="4" id="KW-1185">Reference proteome</keyword>
<organism evidence="3 4">
    <name type="scientific">Helicoverpa armigera</name>
    <name type="common">Cotton bollworm</name>
    <name type="synonym">Heliothis armigera</name>
    <dbReference type="NCBI Taxonomy" id="29058"/>
    <lineage>
        <taxon>Eukaryota</taxon>
        <taxon>Metazoa</taxon>
        <taxon>Ecdysozoa</taxon>
        <taxon>Arthropoda</taxon>
        <taxon>Hexapoda</taxon>
        <taxon>Insecta</taxon>
        <taxon>Pterygota</taxon>
        <taxon>Neoptera</taxon>
        <taxon>Endopterygota</taxon>
        <taxon>Lepidoptera</taxon>
        <taxon>Glossata</taxon>
        <taxon>Ditrysia</taxon>
        <taxon>Noctuoidea</taxon>
        <taxon>Noctuidae</taxon>
        <taxon>Heliothinae</taxon>
        <taxon>Helicoverpa</taxon>
    </lineage>
</organism>
<feature type="compositionally biased region" description="Basic and acidic residues" evidence="1">
    <location>
        <begin position="158"/>
        <end position="183"/>
    </location>
</feature>
<dbReference type="AlphaFoldDB" id="A0A2W1B3N4"/>
<evidence type="ECO:0000313" key="4">
    <source>
        <dbReference type="Proteomes" id="UP000249218"/>
    </source>
</evidence>
<dbReference type="EMBL" id="KZ150374">
    <property type="protein sequence ID" value="PZC71119.1"/>
    <property type="molecule type" value="Genomic_DNA"/>
</dbReference>
<feature type="signal peptide" evidence="2">
    <location>
        <begin position="1"/>
        <end position="23"/>
    </location>
</feature>
<keyword evidence="2" id="KW-0732">Signal</keyword>
<feature type="compositionally biased region" description="Low complexity" evidence="1">
    <location>
        <begin position="129"/>
        <end position="140"/>
    </location>
</feature>
<gene>
    <name evidence="3" type="primary">HaOG214049</name>
    <name evidence="3" type="ORF">B5X24_HaOG214049</name>
</gene>
<feature type="compositionally biased region" description="Polar residues" evidence="1">
    <location>
        <begin position="187"/>
        <end position="196"/>
    </location>
</feature>
<feature type="region of interest" description="Disordered" evidence="1">
    <location>
        <begin position="86"/>
        <end position="205"/>
    </location>
</feature>
<feature type="compositionally biased region" description="Basic and acidic residues" evidence="1">
    <location>
        <begin position="66"/>
        <end position="75"/>
    </location>
</feature>
<evidence type="ECO:0000313" key="3">
    <source>
        <dbReference type="EMBL" id="PZC71119.1"/>
    </source>
</evidence>
<sequence length="331" mass="37459">MLILCRFNIIGLQLLLLTHIAHSFVLLTANVEDVKKLARKFVSDSLADKIAEFIAKAAQNMGANVSEEKEPKADQVSEENDQYNIERHGESGAQDAVKSKEESTEKTVEKKEESDSISIEEKSKEIETTAETTTTQIQQEEQSRYLQLEPKLNQPSLEPEKKSKLSEEDDKFDKSKEASKYLEENLVTKSTTNSEPSKALEPLKPKKAKKGRPYRLLANLNSIEENDMNAKLTENNDTLDDFSENLLFNQKRSFDGHRNFGGVKLTTSKGAYEFDQYDTKRIKNNGLAATNGPATVVLPGDKVSDNWWEKDLPGRLHDEKGNIESKRKSWF</sequence>
<accession>A0A2W1B3N4</accession>
<feature type="chain" id="PRO_5016034994" description="Srp40 C-terminal domain-containing protein" evidence="2">
    <location>
        <begin position="24"/>
        <end position="331"/>
    </location>
</feature>
<dbReference type="Proteomes" id="UP000249218">
    <property type="component" value="Unassembled WGS sequence"/>
</dbReference>
<evidence type="ECO:0000256" key="1">
    <source>
        <dbReference type="SAM" id="MobiDB-lite"/>
    </source>
</evidence>
<name>A0A2W1B3N4_HELAM</name>
<dbReference type="OrthoDB" id="7478288at2759"/>
<feature type="region of interest" description="Disordered" evidence="1">
    <location>
        <begin position="61"/>
        <end position="80"/>
    </location>
</feature>
<evidence type="ECO:0000256" key="2">
    <source>
        <dbReference type="SAM" id="SignalP"/>
    </source>
</evidence>
<evidence type="ECO:0008006" key="5">
    <source>
        <dbReference type="Google" id="ProtNLM"/>
    </source>
</evidence>
<proteinExistence type="predicted"/>
<feature type="compositionally biased region" description="Basic and acidic residues" evidence="1">
    <location>
        <begin position="97"/>
        <end position="127"/>
    </location>
</feature>
<reference evidence="3 4" key="1">
    <citation type="journal article" date="2017" name="BMC Biol.">
        <title>Genomic innovations, transcriptional plasticity and gene loss underlying the evolution and divergence of two highly polyphagous and invasive Helicoverpa pest species.</title>
        <authorList>
            <person name="Pearce S.L."/>
            <person name="Clarke D.F."/>
            <person name="East P.D."/>
            <person name="Elfekih S."/>
            <person name="Gordon K.H."/>
            <person name="Jermiin L.S."/>
            <person name="McGaughran A."/>
            <person name="Oakeshott J.G."/>
            <person name="Papanikolaou A."/>
            <person name="Perera O.P."/>
            <person name="Rane R.V."/>
            <person name="Richards S."/>
            <person name="Tay W.T."/>
            <person name="Walsh T.K."/>
            <person name="Anderson A."/>
            <person name="Anderson C.J."/>
            <person name="Asgari S."/>
            <person name="Board P.G."/>
            <person name="Bretschneider A."/>
            <person name="Campbell P.M."/>
            <person name="Chertemps T."/>
            <person name="Christeller J.T."/>
            <person name="Coppin C.W."/>
            <person name="Downes S.J."/>
            <person name="Duan G."/>
            <person name="Farnsworth C.A."/>
            <person name="Good R.T."/>
            <person name="Han L.B."/>
            <person name="Han Y.C."/>
            <person name="Hatje K."/>
            <person name="Horne I."/>
            <person name="Huang Y.P."/>
            <person name="Hughes D.S."/>
            <person name="Jacquin-Joly E."/>
            <person name="James W."/>
            <person name="Jhangiani S."/>
            <person name="Kollmar M."/>
            <person name="Kuwar S.S."/>
            <person name="Li S."/>
            <person name="Liu N.Y."/>
            <person name="Maibeche M.T."/>
            <person name="Miller J.R."/>
            <person name="Montagne N."/>
            <person name="Perry T."/>
            <person name="Qu J."/>
            <person name="Song S.V."/>
            <person name="Sutton G.G."/>
            <person name="Vogel H."/>
            <person name="Walenz B.P."/>
            <person name="Xu W."/>
            <person name="Zhang H.J."/>
            <person name="Zou Z."/>
            <person name="Batterham P."/>
            <person name="Edwards O.R."/>
            <person name="Feyereisen R."/>
            <person name="Gibbs R.A."/>
            <person name="Heckel D.G."/>
            <person name="McGrath A."/>
            <person name="Robin C."/>
            <person name="Scherer S.E."/>
            <person name="Worley K.C."/>
            <person name="Wu Y.D."/>
        </authorList>
    </citation>
    <scope>NUCLEOTIDE SEQUENCE [LARGE SCALE GENOMIC DNA]</scope>
    <source>
        <strain evidence="3">Harm_GR_Male_#8</strain>
        <tissue evidence="3">Whole organism</tissue>
    </source>
</reference>